<evidence type="ECO:0000256" key="8">
    <source>
        <dbReference type="SAM" id="Phobius"/>
    </source>
</evidence>
<name>A0AAW1P9D8_9CHLO</name>
<sequence>MGRVKIFKDEPYTFEHWKRQHTARRYLSPLSCARMVFEVFWPMLAVTISSVAIGLYKEIAVGKHGAPWFAEGTNAVEFGLPFSTTSFAVALLLVFRTNESYRRWWDARRCAGRLCTSMRNLVRQAMAWFDNEPLFQGMARWCIALPHMMLVHVCDRDPNDIVTIMENILQKDEIDFLIRQQRPTFGAAACMTHIVHMAKLPYEQQAAMDQDIRAAMQEFGQSDDLLRQPLPTSYTSHTSRFLLVWLLFLPLAIWEVYGWATPFISAFLAFFLLGIENIAIQIEEPFSRLPLDKIAHRLHLDIDEMRRHLEDGKQVQDL</sequence>
<keyword evidence="4 8" id="KW-0812">Transmembrane</keyword>
<protein>
    <submittedName>
        <fullName evidence="9">Uncharacterized protein</fullName>
    </submittedName>
</protein>
<gene>
    <name evidence="9" type="ORF">WJX73_010427</name>
</gene>
<dbReference type="GO" id="GO:0005886">
    <property type="term" value="C:plasma membrane"/>
    <property type="evidence" value="ECO:0007669"/>
    <property type="project" value="UniProtKB-SubCell"/>
</dbReference>
<keyword evidence="5 8" id="KW-1133">Transmembrane helix</keyword>
<dbReference type="InterPro" id="IPR044669">
    <property type="entry name" value="YneE/VCCN1/2-like"/>
</dbReference>
<evidence type="ECO:0000256" key="4">
    <source>
        <dbReference type="ARBA" id="ARBA00022692"/>
    </source>
</evidence>
<keyword evidence="3" id="KW-1003">Cell membrane</keyword>
<feature type="transmembrane region" description="Helical" evidence="8">
    <location>
        <begin position="76"/>
        <end position="95"/>
    </location>
</feature>
<dbReference type="Proteomes" id="UP001465755">
    <property type="component" value="Unassembled WGS sequence"/>
</dbReference>
<evidence type="ECO:0000256" key="5">
    <source>
        <dbReference type="ARBA" id="ARBA00022989"/>
    </source>
</evidence>
<comment type="caution">
    <text evidence="9">The sequence shown here is derived from an EMBL/GenBank/DDBJ whole genome shotgun (WGS) entry which is preliminary data.</text>
</comment>
<feature type="transmembrane region" description="Helical" evidence="8">
    <location>
        <begin position="35"/>
        <end position="56"/>
    </location>
</feature>
<proteinExistence type="predicted"/>
<dbReference type="AlphaFoldDB" id="A0AAW1P9D8"/>
<evidence type="ECO:0000313" key="10">
    <source>
        <dbReference type="Proteomes" id="UP001465755"/>
    </source>
</evidence>
<feature type="transmembrane region" description="Helical" evidence="8">
    <location>
        <begin position="241"/>
        <end position="257"/>
    </location>
</feature>
<evidence type="ECO:0000256" key="1">
    <source>
        <dbReference type="ARBA" id="ARBA00004651"/>
    </source>
</evidence>
<evidence type="ECO:0000313" key="9">
    <source>
        <dbReference type="EMBL" id="KAK9806463.1"/>
    </source>
</evidence>
<dbReference type="EMBL" id="JALJOQ010000038">
    <property type="protein sequence ID" value="KAK9806463.1"/>
    <property type="molecule type" value="Genomic_DNA"/>
</dbReference>
<reference evidence="9 10" key="1">
    <citation type="journal article" date="2024" name="Nat. Commun.">
        <title>Phylogenomics reveals the evolutionary origins of lichenization in chlorophyte algae.</title>
        <authorList>
            <person name="Puginier C."/>
            <person name="Libourel C."/>
            <person name="Otte J."/>
            <person name="Skaloud P."/>
            <person name="Haon M."/>
            <person name="Grisel S."/>
            <person name="Petersen M."/>
            <person name="Berrin J.G."/>
            <person name="Delaux P.M."/>
            <person name="Dal Grande F."/>
            <person name="Keller J."/>
        </authorList>
    </citation>
    <scope>NUCLEOTIDE SEQUENCE [LARGE SCALE GENOMIC DNA]</scope>
    <source>
        <strain evidence="9 10">SAG 2036</strain>
    </source>
</reference>
<evidence type="ECO:0000256" key="3">
    <source>
        <dbReference type="ARBA" id="ARBA00022475"/>
    </source>
</evidence>
<dbReference type="PANTHER" id="PTHR33281">
    <property type="entry name" value="UPF0187 PROTEIN YNEE"/>
    <property type="match status" value="1"/>
</dbReference>
<dbReference type="Pfam" id="PF25539">
    <property type="entry name" value="Bestrophin_2"/>
    <property type="match status" value="1"/>
</dbReference>
<evidence type="ECO:0000256" key="2">
    <source>
        <dbReference type="ARBA" id="ARBA00022448"/>
    </source>
</evidence>
<evidence type="ECO:0000256" key="7">
    <source>
        <dbReference type="ARBA" id="ARBA00023136"/>
    </source>
</evidence>
<dbReference type="GO" id="GO:0005254">
    <property type="term" value="F:chloride channel activity"/>
    <property type="evidence" value="ECO:0007669"/>
    <property type="project" value="InterPro"/>
</dbReference>
<comment type="subcellular location">
    <subcellularLocation>
        <location evidence="1">Cell membrane</location>
        <topology evidence="1">Multi-pass membrane protein</topology>
    </subcellularLocation>
</comment>
<organism evidence="9 10">
    <name type="scientific">Symbiochloris irregularis</name>
    <dbReference type="NCBI Taxonomy" id="706552"/>
    <lineage>
        <taxon>Eukaryota</taxon>
        <taxon>Viridiplantae</taxon>
        <taxon>Chlorophyta</taxon>
        <taxon>core chlorophytes</taxon>
        <taxon>Trebouxiophyceae</taxon>
        <taxon>Trebouxiales</taxon>
        <taxon>Trebouxiaceae</taxon>
        <taxon>Symbiochloris</taxon>
    </lineage>
</organism>
<keyword evidence="2" id="KW-0813">Transport</keyword>
<keyword evidence="10" id="KW-1185">Reference proteome</keyword>
<keyword evidence="6" id="KW-0406">Ion transport</keyword>
<dbReference type="PANTHER" id="PTHR33281:SF19">
    <property type="entry name" value="VOLTAGE-DEPENDENT ANION CHANNEL-FORMING PROTEIN YNEE"/>
    <property type="match status" value="1"/>
</dbReference>
<accession>A0AAW1P9D8</accession>
<evidence type="ECO:0000256" key="6">
    <source>
        <dbReference type="ARBA" id="ARBA00023065"/>
    </source>
</evidence>
<keyword evidence="7 8" id="KW-0472">Membrane</keyword>